<comment type="catalytic activity">
    <reaction evidence="1">
        <text>ATP + protein L-histidine = ADP + protein N-phospho-L-histidine.</text>
        <dbReference type="EC" id="2.7.13.3"/>
    </reaction>
</comment>
<dbReference type="Pfam" id="PF08448">
    <property type="entry name" value="PAS_4"/>
    <property type="match status" value="1"/>
</dbReference>
<dbReference type="PANTHER" id="PTHR43304:SF1">
    <property type="entry name" value="PAC DOMAIN-CONTAINING PROTEIN"/>
    <property type="match status" value="1"/>
</dbReference>
<dbReference type="Proteomes" id="UP000293347">
    <property type="component" value="Unassembled WGS sequence"/>
</dbReference>
<keyword evidence="3" id="KW-0597">Phosphoprotein</keyword>
<dbReference type="OrthoDB" id="1522284at2"/>
<reference evidence="7 8" key="1">
    <citation type="submission" date="2019-02" db="EMBL/GenBank/DDBJ databases">
        <title>Pedobacter sp. RP-1-14 sp. nov., isolated from Arctic soil.</title>
        <authorList>
            <person name="Dahal R.H."/>
        </authorList>
    </citation>
    <scope>NUCLEOTIDE SEQUENCE [LARGE SCALE GENOMIC DNA]</scope>
    <source>
        <strain evidence="7 8">RP-1-14</strain>
    </source>
</reference>
<accession>A0A4R0NKV1</accession>
<sequence length="244" mass="27611">MTKNDNLKDGNLPDYNAAGSKFADKILSKDNSADKHELFRLVIEHLPDQIYLKDRLGKFLLCNTPVAKNAGCASPEEVIGKTDFDFYPTEAAERFLANESKIMQTAEALINHEEHYIDKQTNEVKWNLTTKIPIRDQANVVIGLLGINRDITQIKNALLQQERTLIDLQHRNRELEEFTHIVSHNLRSPVANILGLLPLATDRDPCPAEEIIPILENIASSAKKLDAMIRDLNKILEARQQPTE</sequence>
<dbReference type="CDD" id="cd00082">
    <property type="entry name" value="HisKA"/>
    <property type="match status" value="1"/>
</dbReference>
<dbReference type="NCBIfam" id="TIGR00229">
    <property type="entry name" value="sensory_box"/>
    <property type="match status" value="1"/>
</dbReference>
<dbReference type="SMART" id="SM00091">
    <property type="entry name" value="PAS"/>
    <property type="match status" value="1"/>
</dbReference>
<gene>
    <name evidence="7" type="ORF">EZ437_11685</name>
</gene>
<dbReference type="Gene3D" id="1.10.287.130">
    <property type="match status" value="1"/>
</dbReference>
<feature type="domain" description="PAC" evidence="6">
    <location>
        <begin position="110"/>
        <end position="163"/>
    </location>
</feature>
<dbReference type="InterPro" id="IPR000700">
    <property type="entry name" value="PAS-assoc_C"/>
</dbReference>
<dbReference type="SUPFAM" id="SSF47384">
    <property type="entry name" value="Homodimeric domain of signal transducing histidine kinase"/>
    <property type="match status" value="1"/>
</dbReference>
<evidence type="ECO:0000256" key="5">
    <source>
        <dbReference type="ARBA" id="ARBA00022777"/>
    </source>
</evidence>
<dbReference type="Gene3D" id="3.30.450.20">
    <property type="entry name" value="PAS domain"/>
    <property type="match status" value="1"/>
</dbReference>
<evidence type="ECO:0000259" key="6">
    <source>
        <dbReference type="PROSITE" id="PS50113"/>
    </source>
</evidence>
<dbReference type="CDD" id="cd00130">
    <property type="entry name" value="PAS"/>
    <property type="match status" value="1"/>
</dbReference>
<dbReference type="SUPFAM" id="SSF55785">
    <property type="entry name" value="PYP-like sensor domain (PAS domain)"/>
    <property type="match status" value="1"/>
</dbReference>
<proteinExistence type="predicted"/>
<dbReference type="RefSeq" id="WP_131596185.1">
    <property type="nucleotide sequence ID" value="NZ_SJSL01000002.1"/>
</dbReference>
<evidence type="ECO:0000313" key="7">
    <source>
        <dbReference type="EMBL" id="TCD01400.1"/>
    </source>
</evidence>
<protein>
    <recommendedName>
        <fullName evidence="2">histidine kinase</fullName>
        <ecNumber evidence="2">2.7.13.3</ecNumber>
    </recommendedName>
</protein>
<dbReference type="InterPro" id="IPR013656">
    <property type="entry name" value="PAS_4"/>
</dbReference>
<dbReference type="InterPro" id="IPR003661">
    <property type="entry name" value="HisK_dim/P_dom"/>
</dbReference>
<keyword evidence="8" id="KW-1185">Reference proteome</keyword>
<dbReference type="SMART" id="SM00388">
    <property type="entry name" value="HisKA"/>
    <property type="match status" value="1"/>
</dbReference>
<comment type="caution">
    <text evidence="7">The sequence shown here is derived from an EMBL/GenBank/DDBJ whole genome shotgun (WGS) entry which is preliminary data.</text>
</comment>
<evidence type="ECO:0000256" key="2">
    <source>
        <dbReference type="ARBA" id="ARBA00012438"/>
    </source>
</evidence>
<keyword evidence="5" id="KW-0418">Kinase</keyword>
<dbReference type="InterPro" id="IPR035965">
    <property type="entry name" value="PAS-like_dom_sf"/>
</dbReference>
<dbReference type="PROSITE" id="PS50113">
    <property type="entry name" value="PAC"/>
    <property type="match status" value="1"/>
</dbReference>
<evidence type="ECO:0000256" key="4">
    <source>
        <dbReference type="ARBA" id="ARBA00022679"/>
    </source>
</evidence>
<name>A0A4R0NKV1_9SPHI</name>
<organism evidence="7 8">
    <name type="scientific">Pedobacter psychroterrae</name>
    <dbReference type="NCBI Taxonomy" id="2530453"/>
    <lineage>
        <taxon>Bacteria</taxon>
        <taxon>Pseudomonadati</taxon>
        <taxon>Bacteroidota</taxon>
        <taxon>Sphingobacteriia</taxon>
        <taxon>Sphingobacteriales</taxon>
        <taxon>Sphingobacteriaceae</taxon>
        <taxon>Pedobacter</taxon>
    </lineage>
</organism>
<dbReference type="InterPro" id="IPR000014">
    <property type="entry name" value="PAS"/>
</dbReference>
<dbReference type="InterPro" id="IPR036097">
    <property type="entry name" value="HisK_dim/P_sf"/>
</dbReference>
<dbReference type="GO" id="GO:0000155">
    <property type="term" value="F:phosphorelay sensor kinase activity"/>
    <property type="evidence" value="ECO:0007669"/>
    <property type="project" value="InterPro"/>
</dbReference>
<evidence type="ECO:0000256" key="1">
    <source>
        <dbReference type="ARBA" id="ARBA00000085"/>
    </source>
</evidence>
<dbReference type="InterPro" id="IPR052162">
    <property type="entry name" value="Sensor_kinase/Photoreceptor"/>
</dbReference>
<dbReference type="EC" id="2.7.13.3" evidence="2"/>
<dbReference type="EMBL" id="SJSL01000002">
    <property type="protein sequence ID" value="TCD01400.1"/>
    <property type="molecule type" value="Genomic_DNA"/>
</dbReference>
<keyword evidence="4" id="KW-0808">Transferase</keyword>
<dbReference type="AlphaFoldDB" id="A0A4R0NKV1"/>
<dbReference type="PANTHER" id="PTHR43304">
    <property type="entry name" value="PHYTOCHROME-LIKE PROTEIN CPH1"/>
    <property type="match status" value="1"/>
</dbReference>
<evidence type="ECO:0000256" key="3">
    <source>
        <dbReference type="ARBA" id="ARBA00022553"/>
    </source>
</evidence>
<evidence type="ECO:0000313" key="8">
    <source>
        <dbReference type="Proteomes" id="UP000293347"/>
    </source>
</evidence>
<dbReference type="Pfam" id="PF00512">
    <property type="entry name" value="HisKA"/>
    <property type="match status" value="1"/>
</dbReference>